<dbReference type="AlphaFoldDB" id="A0A450XT40"/>
<name>A0A450XT40_9GAMM</name>
<organism evidence="1">
    <name type="scientific">Candidatus Kentrum sp. LPFa</name>
    <dbReference type="NCBI Taxonomy" id="2126335"/>
    <lineage>
        <taxon>Bacteria</taxon>
        <taxon>Pseudomonadati</taxon>
        <taxon>Pseudomonadota</taxon>
        <taxon>Gammaproteobacteria</taxon>
        <taxon>Candidatus Kentrum</taxon>
    </lineage>
</organism>
<dbReference type="EMBL" id="CAADFP010000167">
    <property type="protein sequence ID" value="VFK32474.1"/>
    <property type="molecule type" value="Genomic_DNA"/>
</dbReference>
<gene>
    <name evidence="1" type="ORF">BECKLPF1236C_GA0070990_101678</name>
</gene>
<reference evidence="1" key="1">
    <citation type="submission" date="2019-02" db="EMBL/GenBank/DDBJ databases">
        <authorList>
            <person name="Gruber-Vodicka R. H."/>
            <person name="Seah K. B. B."/>
        </authorList>
    </citation>
    <scope>NUCLEOTIDE SEQUENCE</scope>
    <source>
        <strain evidence="1">BECK_S426</strain>
    </source>
</reference>
<sequence>MISGASLRDGSVTDVVESVTRRAYRQDEQFYPLTIRQSRSDSVRRALAILDDLQRDAITSGIEDLSEKEFDALINDLAPAIQEVLFRAVYHQRLAIKEPELAR</sequence>
<proteinExistence type="predicted"/>
<evidence type="ECO:0000313" key="1">
    <source>
        <dbReference type="EMBL" id="VFK32474.1"/>
    </source>
</evidence>
<accession>A0A450XT40</accession>
<protein>
    <submittedName>
        <fullName evidence="1">Uncharacterized protein</fullName>
    </submittedName>
</protein>